<evidence type="ECO:0000313" key="2">
    <source>
        <dbReference type="Proteomes" id="UP000092600"/>
    </source>
</evidence>
<proteinExistence type="predicted"/>
<dbReference type="Proteomes" id="UP000092600">
    <property type="component" value="Unassembled WGS sequence"/>
</dbReference>
<name>A0A199UYG9_ANACO</name>
<accession>A0A199UYG9</accession>
<sequence length="303" mass="34965">MAIPSILLALGISTVTKRLLLTRYDRTRIGDRMRAKFPPMAEMFSRLPPPLWGRKGRRKEALVNRHNNTDHTEGQALKRRTGTSGINVFQFLALHRLSNGPWTKRPLPERTMYISRLWAAITIQEDTRKRKDKQTYPSYDTGAGFSKKPRSWVAKRAHLETWDLSRKCEGCLKPADRRKRISKLSSDLSRLNIGNTLTLEPGPGHPIPVDVNAKFVRRQLHLSTWFNNGYPIFGDPFPNPYQFPGDRIDTGLQRWWWGRATHPQFQLLVTERELNSGHFRECELALPSNESGSTRFEAPERRG</sequence>
<reference evidence="1 2" key="1">
    <citation type="journal article" date="2016" name="DNA Res.">
        <title>The draft genome of MD-2 pineapple using hybrid error correction of long reads.</title>
        <authorList>
            <person name="Redwan R.M."/>
            <person name="Saidin A."/>
            <person name="Kumar S.V."/>
        </authorList>
    </citation>
    <scope>NUCLEOTIDE SEQUENCE [LARGE SCALE GENOMIC DNA]</scope>
    <source>
        <strain evidence="2">cv. MD2</strain>
        <tissue evidence="1">Leaf</tissue>
    </source>
</reference>
<protein>
    <submittedName>
        <fullName evidence="1">Uncharacterized protein</fullName>
    </submittedName>
</protein>
<comment type="caution">
    <text evidence="1">The sequence shown here is derived from an EMBL/GenBank/DDBJ whole genome shotgun (WGS) entry which is preliminary data.</text>
</comment>
<dbReference type="EMBL" id="LSRQ01004221">
    <property type="protein sequence ID" value="OAY69823.1"/>
    <property type="molecule type" value="Genomic_DNA"/>
</dbReference>
<evidence type="ECO:0000313" key="1">
    <source>
        <dbReference type="EMBL" id="OAY69823.1"/>
    </source>
</evidence>
<organism evidence="1 2">
    <name type="scientific">Ananas comosus</name>
    <name type="common">Pineapple</name>
    <name type="synonym">Ananas ananas</name>
    <dbReference type="NCBI Taxonomy" id="4615"/>
    <lineage>
        <taxon>Eukaryota</taxon>
        <taxon>Viridiplantae</taxon>
        <taxon>Streptophyta</taxon>
        <taxon>Embryophyta</taxon>
        <taxon>Tracheophyta</taxon>
        <taxon>Spermatophyta</taxon>
        <taxon>Magnoliopsida</taxon>
        <taxon>Liliopsida</taxon>
        <taxon>Poales</taxon>
        <taxon>Bromeliaceae</taxon>
        <taxon>Bromelioideae</taxon>
        <taxon>Ananas</taxon>
    </lineage>
</organism>
<gene>
    <name evidence="1" type="ORF">ACMD2_04715</name>
</gene>
<dbReference type="AlphaFoldDB" id="A0A199UYG9"/>